<dbReference type="Proteomes" id="UP000585614">
    <property type="component" value="Unassembled WGS sequence"/>
</dbReference>
<dbReference type="InterPro" id="IPR000008">
    <property type="entry name" value="C2_dom"/>
</dbReference>
<sequence length="125" mass="14777">MLWTLWPKWLAGKGLPLLGVVLLQEREKRGLQWSHRRRETHPYYDLQVKVLRGRNIQGKDMLSKADCYVQLWLPTASPTHAQTKVVANCSDPEIQKNCRWSLFWRRARCLHLKSSPMVSWWLTPV</sequence>
<gene>
    <name evidence="3" type="ORF">mRhiFer1_013096</name>
</gene>
<reference evidence="3 4" key="1">
    <citation type="journal article" date="2020" name="Nature">
        <title>Six reference-quality genomes reveal evolution of bat adaptations.</title>
        <authorList>
            <person name="Jebb D."/>
            <person name="Huang Z."/>
            <person name="Pippel M."/>
            <person name="Hughes G.M."/>
            <person name="Lavrichenko K."/>
            <person name="Devanna P."/>
            <person name="Winkler S."/>
            <person name="Jermiin L.S."/>
            <person name="Skirmuntt E.C."/>
            <person name="Katzourakis A."/>
            <person name="Burkitt-Gray L."/>
            <person name="Ray D.A."/>
            <person name="Sullivan K.A.M."/>
            <person name="Roscito J.G."/>
            <person name="Kirilenko B.M."/>
            <person name="Davalos L.M."/>
            <person name="Corthals A.P."/>
            <person name="Power M.L."/>
            <person name="Jones G."/>
            <person name="Ransome R.D."/>
            <person name="Dechmann D.K.N."/>
            <person name="Locatelli A.G."/>
            <person name="Puechmaille S.J."/>
            <person name="Fedrigo O."/>
            <person name="Jarvis E.D."/>
            <person name="Hiller M."/>
            <person name="Vernes S.C."/>
            <person name="Myers E.W."/>
            <person name="Teeling E.C."/>
        </authorList>
    </citation>
    <scope>NUCLEOTIDE SEQUENCE [LARGE SCALE GENOMIC DNA]</scope>
    <source>
        <strain evidence="3">MRhiFer1</strain>
        <tissue evidence="3">Lung</tissue>
    </source>
</reference>
<name>A0A7J7XRA4_RHIFE</name>
<evidence type="ECO:0000313" key="4">
    <source>
        <dbReference type="Proteomes" id="UP000585614"/>
    </source>
</evidence>
<evidence type="ECO:0000313" key="3">
    <source>
        <dbReference type="EMBL" id="KAF6352078.1"/>
    </source>
</evidence>
<comment type="caution">
    <text evidence="3">The sequence shown here is derived from an EMBL/GenBank/DDBJ whole genome shotgun (WGS) entry which is preliminary data.</text>
</comment>
<dbReference type="InterPro" id="IPR035892">
    <property type="entry name" value="C2_domain_sf"/>
</dbReference>
<feature type="signal peptide" evidence="1">
    <location>
        <begin position="1"/>
        <end position="16"/>
    </location>
</feature>
<proteinExistence type="predicted"/>
<dbReference type="EMBL" id="JACAGC010000008">
    <property type="protein sequence ID" value="KAF6352078.1"/>
    <property type="molecule type" value="Genomic_DNA"/>
</dbReference>
<organism evidence="3 4">
    <name type="scientific">Rhinolophus ferrumequinum</name>
    <name type="common">Greater horseshoe bat</name>
    <dbReference type="NCBI Taxonomy" id="59479"/>
    <lineage>
        <taxon>Eukaryota</taxon>
        <taxon>Metazoa</taxon>
        <taxon>Chordata</taxon>
        <taxon>Craniata</taxon>
        <taxon>Vertebrata</taxon>
        <taxon>Euteleostomi</taxon>
        <taxon>Mammalia</taxon>
        <taxon>Eutheria</taxon>
        <taxon>Laurasiatheria</taxon>
        <taxon>Chiroptera</taxon>
        <taxon>Yinpterochiroptera</taxon>
        <taxon>Rhinolophoidea</taxon>
        <taxon>Rhinolophidae</taxon>
        <taxon>Rhinolophinae</taxon>
        <taxon>Rhinolophus</taxon>
    </lineage>
</organism>
<accession>A0A7J7XRA4</accession>
<dbReference type="Pfam" id="PF00168">
    <property type="entry name" value="C2"/>
    <property type="match status" value="1"/>
</dbReference>
<dbReference type="Gene3D" id="2.60.40.150">
    <property type="entry name" value="C2 domain"/>
    <property type="match status" value="1"/>
</dbReference>
<keyword evidence="1" id="KW-0732">Signal</keyword>
<feature type="chain" id="PRO_5029442913" evidence="1">
    <location>
        <begin position="17"/>
        <end position="125"/>
    </location>
</feature>
<evidence type="ECO:0000256" key="1">
    <source>
        <dbReference type="SAM" id="SignalP"/>
    </source>
</evidence>
<dbReference type="AlphaFoldDB" id="A0A7J7XRA4"/>
<feature type="domain" description="C2" evidence="2">
    <location>
        <begin position="46"/>
        <end position="111"/>
    </location>
</feature>
<protein>
    <submittedName>
        <fullName evidence="3">Phospholipase A2 group IVF</fullName>
    </submittedName>
</protein>
<evidence type="ECO:0000259" key="2">
    <source>
        <dbReference type="Pfam" id="PF00168"/>
    </source>
</evidence>
<dbReference type="SUPFAM" id="SSF49562">
    <property type="entry name" value="C2 domain (Calcium/lipid-binding domain, CaLB)"/>
    <property type="match status" value="1"/>
</dbReference>